<feature type="transmembrane region" description="Helical" evidence="7">
    <location>
        <begin position="346"/>
        <end position="365"/>
    </location>
</feature>
<feature type="transmembrane region" description="Helical" evidence="7">
    <location>
        <begin position="215"/>
        <end position="239"/>
    </location>
</feature>
<dbReference type="InterPro" id="IPR047218">
    <property type="entry name" value="YocR/YhdH-like"/>
</dbReference>
<keyword evidence="4 7" id="KW-1133">Transmembrane helix</keyword>
<dbReference type="PROSITE" id="PS50267">
    <property type="entry name" value="NA_NEUROTRAN_SYMP_3"/>
    <property type="match status" value="1"/>
</dbReference>
<gene>
    <name evidence="8" type="ORF">HMPREF0663_10662</name>
</gene>
<dbReference type="SUPFAM" id="SSF161070">
    <property type="entry name" value="SNF-like"/>
    <property type="match status" value="1"/>
</dbReference>
<organism evidence="8 9">
    <name type="scientific">Hoylesella oralis ATCC 33269</name>
    <dbReference type="NCBI Taxonomy" id="873533"/>
    <lineage>
        <taxon>Bacteria</taxon>
        <taxon>Pseudomonadati</taxon>
        <taxon>Bacteroidota</taxon>
        <taxon>Bacteroidia</taxon>
        <taxon>Bacteroidales</taxon>
        <taxon>Prevotellaceae</taxon>
        <taxon>Hoylesella</taxon>
    </lineage>
</organism>
<proteinExistence type="inferred from homology"/>
<dbReference type="RefSeq" id="WP_004369380.1">
    <property type="nucleotide sequence ID" value="NZ_GL833119.1"/>
</dbReference>
<feature type="transmembrane region" description="Helical" evidence="7">
    <location>
        <begin position="175"/>
        <end position="195"/>
    </location>
</feature>
<dbReference type="PROSITE" id="PS00610">
    <property type="entry name" value="NA_NEUROTRAN_SYMP_1"/>
    <property type="match status" value="1"/>
</dbReference>
<dbReference type="Pfam" id="PF00209">
    <property type="entry name" value="SNF"/>
    <property type="match status" value="2"/>
</dbReference>
<dbReference type="PANTHER" id="PTHR42948">
    <property type="entry name" value="TRANSPORTER"/>
    <property type="match status" value="1"/>
</dbReference>
<keyword evidence="6" id="KW-0769">Symport</keyword>
<accession>E7RNG2</accession>
<dbReference type="NCBIfam" id="NF037979">
    <property type="entry name" value="Na_transp"/>
    <property type="match status" value="1"/>
</dbReference>
<keyword evidence="2 6" id="KW-0813">Transport</keyword>
<comment type="similarity">
    <text evidence="6">Belongs to the sodium:neurotransmitter symporter (SNF) (TC 2.A.22) family.</text>
</comment>
<evidence type="ECO:0000256" key="4">
    <source>
        <dbReference type="ARBA" id="ARBA00022989"/>
    </source>
</evidence>
<dbReference type="PRINTS" id="PR00176">
    <property type="entry name" value="NANEUSMPORT"/>
</dbReference>
<evidence type="ECO:0000256" key="6">
    <source>
        <dbReference type="RuleBase" id="RU003732"/>
    </source>
</evidence>
<dbReference type="EMBL" id="AEPE02000002">
    <property type="protein sequence ID" value="EFZ38293.1"/>
    <property type="molecule type" value="Genomic_DNA"/>
</dbReference>
<dbReference type="CDD" id="cd10336">
    <property type="entry name" value="SLC6sbd_Tyt1-Like"/>
    <property type="match status" value="1"/>
</dbReference>
<feature type="transmembrane region" description="Helical" evidence="7">
    <location>
        <begin position="297"/>
        <end position="325"/>
    </location>
</feature>
<protein>
    <recommendedName>
        <fullName evidence="6">Transporter</fullName>
    </recommendedName>
</protein>
<evidence type="ECO:0000313" key="9">
    <source>
        <dbReference type="Proteomes" id="UP000005580"/>
    </source>
</evidence>
<dbReference type="STRING" id="28134.SAMN05444288_0211"/>
<evidence type="ECO:0000256" key="5">
    <source>
        <dbReference type="ARBA" id="ARBA00023136"/>
    </source>
</evidence>
<evidence type="ECO:0000313" key="8">
    <source>
        <dbReference type="EMBL" id="EFZ38293.1"/>
    </source>
</evidence>
<feature type="transmembrane region" description="Helical" evidence="7">
    <location>
        <begin position="426"/>
        <end position="446"/>
    </location>
</feature>
<feature type="transmembrane region" description="Helical" evidence="7">
    <location>
        <begin position="385"/>
        <end position="406"/>
    </location>
</feature>
<evidence type="ECO:0000256" key="2">
    <source>
        <dbReference type="ARBA" id="ARBA00022448"/>
    </source>
</evidence>
<comment type="subcellular location">
    <subcellularLocation>
        <location evidence="1">Membrane</location>
        <topology evidence="1">Multi-pass membrane protein</topology>
    </subcellularLocation>
</comment>
<dbReference type="PANTHER" id="PTHR42948:SF1">
    <property type="entry name" value="TRANSPORTER"/>
    <property type="match status" value="1"/>
</dbReference>
<dbReference type="InterPro" id="IPR037272">
    <property type="entry name" value="SNS_sf"/>
</dbReference>
<dbReference type="GO" id="GO:0016020">
    <property type="term" value="C:membrane"/>
    <property type="evidence" value="ECO:0007669"/>
    <property type="project" value="UniProtKB-SubCell"/>
</dbReference>
<feature type="transmembrane region" description="Helical" evidence="7">
    <location>
        <begin position="88"/>
        <end position="116"/>
    </location>
</feature>
<evidence type="ECO:0000256" key="1">
    <source>
        <dbReference type="ARBA" id="ARBA00004141"/>
    </source>
</evidence>
<comment type="caution">
    <text evidence="8">The sequence shown here is derived from an EMBL/GenBank/DDBJ whole genome shotgun (WGS) entry which is preliminary data.</text>
</comment>
<dbReference type="GO" id="GO:0015293">
    <property type="term" value="F:symporter activity"/>
    <property type="evidence" value="ECO:0007669"/>
    <property type="project" value="UniProtKB-KW"/>
</dbReference>
<keyword evidence="3 6" id="KW-0812">Transmembrane</keyword>
<feature type="transmembrane region" description="Helical" evidence="7">
    <location>
        <begin position="145"/>
        <end position="163"/>
    </location>
</feature>
<sequence length="452" mass="49370">MQTERGSFGTKLGIILATAGSAVGLGNVWRFPYMTGQNGGAVFILLYIGCVLLLGIPCMVSEFIIGRHGASNTARAYAKLANGTPWKWVGYMGVLTGFLITGYYAVVAGWCLQYIYASVMGELKGNPDFITHYFQSFSENPLRPIFWTVAMLLLTHYVIIHGVRGGIERASKLLMPTLFVLLLVIVVASCLLPEAEKGISFLFKPQFSKVDSNVFLGALGQSFYSLSIGMGCICTYASYYSRQTNLLKSAVQVAVIDTLVAILAGLMIFPAAFSVGINPDSGPSLIFITLPNVFNQAFAGMPAVGWVVALMFYSLLSLAALTSLISLHEVSTAFFYEEFHITRKKGALLVTVFTCIIGIFCSLSLGKLNCLQIGGKPLFELFDFVTGQIFLPVGGLLTCIFLGWFVPKQVVKDEFTNWQTLRSTLFGVYLFAVRFICPIAILAIFLHQFGVI</sequence>
<dbReference type="eggNOG" id="COG0733">
    <property type="taxonomic scope" value="Bacteria"/>
</dbReference>
<dbReference type="HOGENOM" id="CLU_006855_3_4_10"/>
<evidence type="ECO:0000256" key="3">
    <source>
        <dbReference type="ARBA" id="ARBA00022692"/>
    </source>
</evidence>
<feature type="transmembrane region" description="Helical" evidence="7">
    <location>
        <begin position="251"/>
        <end position="277"/>
    </location>
</feature>
<name>E7RNG2_9BACT</name>
<keyword evidence="9" id="KW-1185">Reference proteome</keyword>
<dbReference type="InterPro" id="IPR000175">
    <property type="entry name" value="Na/ntran_symport"/>
</dbReference>
<feature type="transmembrane region" description="Helical" evidence="7">
    <location>
        <begin position="41"/>
        <end position="65"/>
    </location>
</feature>
<dbReference type="AlphaFoldDB" id="E7RNG2"/>
<feature type="transmembrane region" description="Helical" evidence="7">
    <location>
        <begin position="12"/>
        <end position="29"/>
    </location>
</feature>
<evidence type="ECO:0000256" key="7">
    <source>
        <dbReference type="SAM" id="Phobius"/>
    </source>
</evidence>
<dbReference type="Proteomes" id="UP000005580">
    <property type="component" value="Unassembled WGS sequence"/>
</dbReference>
<reference evidence="8" key="1">
    <citation type="submission" date="2011-01" db="EMBL/GenBank/DDBJ databases">
        <authorList>
            <person name="Muzny D."/>
            <person name="Qin X."/>
            <person name="Buhay C."/>
            <person name="Dugan-Rocha S."/>
            <person name="Ding Y."/>
            <person name="Chen G."/>
            <person name="Hawes A."/>
            <person name="Holder M."/>
            <person name="Jhangiani S."/>
            <person name="Johnson A."/>
            <person name="Khan Z."/>
            <person name="Li Z."/>
            <person name="Liu W."/>
            <person name="Liu X."/>
            <person name="Perez L."/>
            <person name="Shen H."/>
            <person name="Wang Q."/>
            <person name="Watt J."/>
            <person name="Xi L."/>
            <person name="Xin Y."/>
            <person name="Zhou J."/>
            <person name="Deng J."/>
            <person name="Jiang H."/>
            <person name="Liu Y."/>
            <person name="Qu J."/>
            <person name="Song X.-Z."/>
            <person name="Zhang L."/>
            <person name="Villasana D."/>
            <person name="Johnson A."/>
            <person name="Liu J."/>
            <person name="Liyanage D."/>
            <person name="Lorensuhewa L."/>
            <person name="Robinson T."/>
            <person name="Song A."/>
            <person name="Song B.-B."/>
            <person name="Dinh H."/>
            <person name="Thornton R."/>
            <person name="Coyle M."/>
            <person name="Francisco L."/>
            <person name="Jackson L."/>
            <person name="Javaid M."/>
            <person name="Korchina V."/>
            <person name="Kovar C."/>
            <person name="Mata R."/>
            <person name="Mathew T."/>
            <person name="Ngo R."/>
            <person name="Nguyen L."/>
            <person name="Nguyen N."/>
            <person name="Okwuonu G."/>
            <person name="Ongeri F."/>
            <person name="Pham C."/>
            <person name="Simmons D."/>
            <person name="Wilczek-Boney K."/>
            <person name="Hale W."/>
            <person name="Jakkamsetti A."/>
            <person name="Pham P."/>
            <person name="Ruth R."/>
            <person name="San Lucas F."/>
            <person name="Warren J."/>
            <person name="Zhang J."/>
            <person name="Zhao Z."/>
            <person name="Zhou C."/>
            <person name="Zhu D."/>
            <person name="Lee S."/>
            <person name="Bess C."/>
            <person name="Blankenburg K."/>
            <person name="Forbes L."/>
            <person name="Fu Q."/>
            <person name="Gubbala S."/>
            <person name="Hirani K."/>
            <person name="Jayaseelan J.C."/>
            <person name="Lara F."/>
            <person name="Munidasa M."/>
            <person name="Palculict T."/>
            <person name="Patil S."/>
            <person name="Pu L.-L."/>
            <person name="Saada N."/>
            <person name="Tang L."/>
            <person name="Weissenberger G."/>
            <person name="Zhu Y."/>
            <person name="Hemphill L."/>
            <person name="Shang Y."/>
            <person name="Youmans B."/>
            <person name="Ayvaz T."/>
            <person name="Ross M."/>
            <person name="Santibanez J."/>
            <person name="Aqrawi P."/>
            <person name="Gross S."/>
            <person name="Joshi V."/>
            <person name="Fowler G."/>
            <person name="Nazareth L."/>
            <person name="Reid J."/>
            <person name="Worley K."/>
            <person name="Petrosino J."/>
            <person name="Highlander S."/>
            <person name="Gibbs R."/>
        </authorList>
    </citation>
    <scope>NUCLEOTIDE SEQUENCE [LARGE SCALE GENOMIC DNA]</scope>
    <source>
        <strain evidence="8">ATCC 33269</strain>
    </source>
</reference>
<keyword evidence="5 7" id="KW-0472">Membrane</keyword>